<accession>A0A0X3NZ13</accession>
<reference evidence="2" key="1">
    <citation type="submission" date="2016-01" db="EMBL/GenBank/DDBJ databases">
        <title>Reference transcriptome for the parasite Schistocephalus solidus: insights into the molecular evolution of parasitism.</title>
        <authorList>
            <person name="Hebert F.O."/>
            <person name="Grambauer S."/>
            <person name="Barber I."/>
            <person name="Landry C.R."/>
            <person name="Aubin-Horth N."/>
        </authorList>
    </citation>
    <scope>NUCLEOTIDE SEQUENCE</scope>
</reference>
<evidence type="ECO:0000256" key="1">
    <source>
        <dbReference type="SAM" id="MobiDB-lite"/>
    </source>
</evidence>
<feature type="region of interest" description="Disordered" evidence="1">
    <location>
        <begin position="322"/>
        <end position="344"/>
    </location>
</feature>
<dbReference type="AlphaFoldDB" id="A0A0X3NZ13"/>
<name>A0A0X3NZ13_SCHSO</name>
<sequence>MQLLQMLCITVEKYNFSLGVEANQTSNEVLKIAEAEVGRIVHRRVKVPDDYIIEPGDDDLETLLASVTGSPEQFLAHVLLEDLTAALMNRKEKPSAPSSEVSACVLRRSLSPRQTDYVAIRSVEDHVDSVKDYCSETKGNIALPQMKIVCCNIELTSPDPTLSSSCEKKRSLTEKIAQVQRTASQKTIDLGKSSVQVQRAKSQASFFIPEKDYPYSDHKKESLDHFTREMVHSISRNTPSVTSKELRTFYRRPPRALKTDQRTCTVAAMSPNSTKNQTVNTNASIRTKEQSLVLLDSASQCPPKAHDTRRQTVHSLDLPVGIEAGIGTPKGHRRRQMSLTWSES</sequence>
<dbReference type="EMBL" id="GEEE01018360">
    <property type="protein sequence ID" value="JAP44865.1"/>
    <property type="molecule type" value="Transcribed_RNA"/>
</dbReference>
<protein>
    <submittedName>
        <fullName evidence="2">Uncharacterized protein</fullName>
    </submittedName>
</protein>
<organism evidence="2">
    <name type="scientific">Schistocephalus solidus</name>
    <name type="common">Tapeworm</name>
    <dbReference type="NCBI Taxonomy" id="70667"/>
    <lineage>
        <taxon>Eukaryota</taxon>
        <taxon>Metazoa</taxon>
        <taxon>Spiralia</taxon>
        <taxon>Lophotrochozoa</taxon>
        <taxon>Platyhelminthes</taxon>
        <taxon>Cestoda</taxon>
        <taxon>Eucestoda</taxon>
        <taxon>Diphyllobothriidea</taxon>
        <taxon>Diphyllobothriidae</taxon>
        <taxon>Schistocephalus</taxon>
    </lineage>
</organism>
<gene>
    <name evidence="2" type="ORF">TR153103</name>
</gene>
<evidence type="ECO:0000313" key="2">
    <source>
        <dbReference type="EMBL" id="JAP44865.1"/>
    </source>
</evidence>
<proteinExistence type="predicted"/>